<gene>
    <name evidence="6" type="ORF">SAMN05216548_11641</name>
</gene>
<dbReference type="Proteomes" id="UP000199647">
    <property type="component" value="Unassembled WGS sequence"/>
</dbReference>
<dbReference type="Pfam" id="PF14246">
    <property type="entry name" value="TetR_C_7"/>
    <property type="match status" value="1"/>
</dbReference>
<dbReference type="PANTHER" id="PTHR30055">
    <property type="entry name" value="HTH-TYPE TRANSCRIPTIONAL REGULATOR RUTR"/>
    <property type="match status" value="1"/>
</dbReference>
<dbReference type="InterPro" id="IPR039536">
    <property type="entry name" value="TetR_C_Proteobacteria"/>
</dbReference>
<keyword evidence="3" id="KW-0804">Transcription</keyword>
<dbReference type="Gene3D" id="1.10.357.10">
    <property type="entry name" value="Tetracycline Repressor, domain 2"/>
    <property type="match status" value="1"/>
</dbReference>
<keyword evidence="2 4" id="KW-0238">DNA-binding</keyword>
<feature type="DNA-binding region" description="H-T-H motif" evidence="4">
    <location>
        <begin position="41"/>
        <end position="60"/>
    </location>
</feature>
<evidence type="ECO:0000313" key="6">
    <source>
        <dbReference type="EMBL" id="SER36076.1"/>
    </source>
</evidence>
<evidence type="ECO:0000256" key="3">
    <source>
        <dbReference type="ARBA" id="ARBA00023163"/>
    </source>
</evidence>
<keyword evidence="1" id="KW-0805">Transcription regulation</keyword>
<evidence type="ECO:0000256" key="2">
    <source>
        <dbReference type="ARBA" id="ARBA00023125"/>
    </source>
</evidence>
<dbReference type="InterPro" id="IPR009057">
    <property type="entry name" value="Homeodomain-like_sf"/>
</dbReference>
<dbReference type="EMBL" id="FOFG01000016">
    <property type="protein sequence ID" value="SER36076.1"/>
    <property type="molecule type" value="Genomic_DNA"/>
</dbReference>
<dbReference type="GO" id="GO:0000976">
    <property type="term" value="F:transcription cis-regulatory region binding"/>
    <property type="evidence" value="ECO:0007669"/>
    <property type="project" value="TreeGrafter"/>
</dbReference>
<dbReference type="FunFam" id="1.10.10.60:FF:000141">
    <property type="entry name" value="TetR family transcriptional regulator"/>
    <property type="match status" value="1"/>
</dbReference>
<evidence type="ECO:0000313" key="7">
    <source>
        <dbReference type="Proteomes" id="UP000199647"/>
    </source>
</evidence>
<dbReference type="SUPFAM" id="SSF48498">
    <property type="entry name" value="Tetracyclin repressor-like, C-terminal domain"/>
    <property type="match status" value="1"/>
</dbReference>
<sequence length="217" mass="23677">MERARAGKTGRPSRQTSLELTQRILDVATAMFLECGYGASSVDTLAAVACISKRTFYARFPSKADLFEAVIVRYINDRLSGFESEIVACDDLRQTLTDIATGLLKRTLTPETIALDRMITGEVKQFPELARTLYDHGVVRVAGAVGRVIEQAIGRGEIAGGEVDFLAISFIDLTVGPALRRASLGLEPAIFSDKNEVHVRKAVDLFLNGCRRQSGEP</sequence>
<dbReference type="InterPro" id="IPR001647">
    <property type="entry name" value="HTH_TetR"/>
</dbReference>
<proteinExistence type="predicted"/>
<dbReference type="PROSITE" id="PS01081">
    <property type="entry name" value="HTH_TETR_1"/>
    <property type="match status" value="1"/>
</dbReference>
<organism evidence="6 7">
    <name type="scientific">Faunimonas pinastri</name>
    <dbReference type="NCBI Taxonomy" id="1855383"/>
    <lineage>
        <taxon>Bacteria</taxon>
        <taxon>Pseudomonadati</taxon>
        <taxon>Pseudomonadota</taxon>
        <taxon>Alphaproteobacteria</taxon>
        <taxon>Hyphomicrobiales</taxon>
        <taxon>Afifellaceae</taxon>
        <taxon>Faunimonas</taxon>
    </lineage>
</organism>
<dbReference type="AlphaFoldDB" id="A0A1H9NJF6"/>
<dbReference type="Gene3D" id="1.10.10.60">
    <property type="entry name" value="Homeodomain-like"/>
    <property type="match status" value="1"/>
</dbReference>
<dbReference type="PRINTS" id="PR00455">
    <property type="entry name" value="HTHTETR"/>
</dbReference>
<accession>A0A1H9NJF6</accession>
<name>A0A1H9NJF6_9HYPH</name>
<dbReference type="GO" id="GO:0003700">
    <property type="term" value="F:DNA-binding transcription factor activity"/>
    <property type="evidence" value="ECO:0007669"/>
    <property type="project" value="TreeGrafter"/>
</dbReference>
<dbReference type="PANTHER" id="PTHR30055:SF146">
    <property type="entry name" value="HTH-TYPE TRANSCRIPTIONAL DUAL REGULATOR CECR"/>
    <property type="match status" value="1"/>
</dbReference>
<evidence type="ECO:0000259" key="5">
    <source>
        <dbReference type="PROSITE" id="PS50977"/>
    </source>
</evidence>
<dbReference type="InterPro" id="IPR023772">
    <property type="entry name" value="DNA-bd_HTH_TetR-type_CS"/>
</dbReference>
<protein>
    <submittedName>
        <fullName evidence="6">Transcriptional regulator, TetR family</fullName>
    </submittedName>
</protein>
<dbReference type="InterPro" id="IPR036271">
    <property type="entry name" value="Tet_transcr_reg_TetR-rel_C_sf"/>
</dbReference>
<evidence type="ECO:0000256" key="4">
    <source>
        <dbReference type="PROSITE-ProRule" id="PRU00335"/>
    </source>
</evidence>
<dbReference type="STRING" id="1855383.SAMN05216548_11641"/>
<feature type="domain" description="HTH tetR-type" evidence="5">
    <location>
        <begin position="18"/>
        <end position="78"/>
    </location>
</feature>
<reference evidence="6 7" key="1">
    <citation type="submission" date="2016-10" db="EMBL/GenBank/DDBJ databases">
        <authorList>
            <person name="de Groot N.N."/>
        </authorList>
    </citation>
    <scope>NUCLEOTIDE SEQUENCE [LARGE SCALE GENOMIC DNA]</scope>
    <source>
        <strain evidence="6 7">A52C2</strain>
    </source>
</reference>
<dbReference type="SUPFAM" id="SSF46689">
    <property type="entry name" value="Homeodomain-like"/>
    <property type="match status" value="1"/>
</dbReference>
<dbReference type="Pfam" id="PF00440">
    <property type="entry name" value="TetR_N"/>
    <property type="match status" value="1"/>
</dbReference>
<dbReference type="InterPro" id="IPR050109">
    <property type="entry name" value="HTH-type_TetR-like_transc_reg"/>
</dbReference>
<evidence type="ECO:0000256" key="1">
    <source>
        <dbReference type="ARBA" id="ARBA00023015"/>
    </source>
</evidence>
<keyword evidence="7" id="KW-1185">Reference proteome</keyword>
<dbReference type="PROSITE" id="PS50977">
    <property type="entry name" value="HTH_TETR_2"/>
    <property type="match status" value="1"/>
</dbReference>